<dbReference type="EMBL" id="JAPIVE010000002">
    <property type="protein sequence ID" value="MCX2524271.1"/>
    <property type="molecule type" value="Genomic_DNA"/>
</dbReference>
<dbReference type="Pfam" id="PF13377">
    <property type="entry name" value="Peripla_BP_3"/>
    <property type="match status" value="1"/>
</dbReference>
<dbReference type="PRINTS" id="PR00036">
    <property type="entry name" value="HTHLACI"/>
</dbReference>
<accession>A0AA42CUS0</accession>
<dbReference type="PANTHER" id="PTHR30146">
    <property type="entry name" value="LACI-RELATED TRANSCRIPTIONAL REPRESSOR"/>
    <property type="match status" value="1"/>
</dbReference>
<keyword evidence="7" id="KW-1185">Reference proteome</keyword>
<evidence type="ECO:0000256" key="2">
    <source>
        <dbReference type="ARBA" id="ARBA00023015"/>
    </source>
</evidence>
<dbReference type="PANTHER" id="PTHR30146:SF148">
    <property type="entry name" value="HTH-TYPE TRANSCRIPTIONAL REPRESSOR PURR-RELATED"/>
    <property type="match status" value="1"/>
</dbReference>
<dbReference type="SMART" id="SM00354">
    <property type="entry name" value="HTH_LACI"/>
    <property type="match status" value="1"/>
</dbReference>
<reference evidence="6" key="1">
    <citation type="submission" date="2022-11" db="EMBL/GenBank/DDBJ databases">
        <title>Larsenimonas rhizosphaerae sp. nov., isolated from a tidal mudflat.</title>
        <authorList>
            <person name="Lee S.D."/>
            <person name="Kim I.S."/>
        </authorList>
    </citation>
    <scope>NUCLEOTIDE SEQUENCE</scope>
    <source>
        <strain evidence="6">GH2-1</strain>
    </source>
</reference>
<feature type="domain" description="HTH lacI-type" evidence="5">
    <location>
        <begin position="3"/>
        <end position="57"/>
    </location>
</feature>
<dbReference type="GO" id="GO:0003700">
    <property type="term" value="F:DNA-binding transcription factor activity"/>
    <property type="evidence" value="ECO:0007669"/>
    <property type="project" value="TreeGrafter"/>
</dbReference>
<sequence length="337" mass="37031">MSATIKDVALLAGVSTTTVSHVLNKTRFVAPATRERVLKAANELHYAPSAVARSLKVKTTKSLGMLVTTTLNPFFAEVVKEVERQCYQQGYTLVLCNTDGELEKTNAYLMMLAQKRVDGILVMCSEYDDSLFSAVIGKRDLPMVVMDWGPSGDYVDRIQDNSVKGAHLAVQHLVEQGHEAIAYIGGPLEKLPARQRYDGFLEAMHEAGLPVVPEWIIESNFEFEGGKLGMRRLLTSPALPSAVFIGNDAMAMGAMSEAQLSGVSIPETLSVVGYDNCFYSAYLTPPLTTIDQPKRRLAEQAVASMIERIDNPRQNGRLIMLEPDLVIRSSVKTMARC</sequence>
<dbReference type="InterPro" id="IPR046335">
    <property type="entry name" value="LacI/GalR-like_sensor"/>
</dbReference>
<dbReference type="RefSeq" id="WP_265896162.1">
    <property type="nucleotide sequence ID" value="NZ_JAPIVE010000002.1"/>
</dbReference>
<comment type="caution">
    <text evidence="6">The sequence shown here is derived from an EMBL/GenBank/DDBJ whole genome shotgun (WGS) entry which is preliminary data.</text>
</comment>
<organism evidence="6 7">
    <name type="scientific">Larsenimonas rhizosphaerae</name>
    <dbReference type="NCBI Taxonomy" id="2944682"/>
    <lineage>
        <taxon>Bacteria</taxon>
        <taxon>Pseudomonadati</taxon>
        <taxon>Pseudomonadota</taxon>
        <taxon>Gammaproteobacteria</taxon>
        <taxon>Oceanospirillales</taxon>
        <taxon>Halomonadaceae</taxon>
        <taxon>Larsenimonas</taxon>
    </lineage>
</organism>
<keyword evidence="1" id="KW-0678">Repressor</keyword>
<evidence type="ECO:0000256" key="1">
    <source>
        <dbReference type="ARBA" id="ARBA00022491"/>
    </source>
</evidence>
<dbReference type="CDD" id="cd01392">
    <property type="entry name" value="HTH_LacI"/>
    <property type="match status" value="1"/>
</dbReference>
<dbReference type="Pfam" id="PF00356">
    <property type="entry name" value="LacI"/>
    <property type="match status" value="1"/>
</dbReference>
<keyword evidence="3" id="KW-0238">DNA-binding</keyword>
<dbReference type="InterPro" id="IPR010982">
    <property type="entry name" value="Lambda_DNA-bd_dom_sf"/>
</dbReference>
<evidence type="ECO:0000256" key="4">
    <source>
        <dbReference type="ARBA" id="ARBA00023163"/>
    </source>
</evidence>
<dbReference type="PROSITE" id="PS50932">
    <property type="entry name" value="HTH_LACI_2"/>
    <property type="match status" value="1"/>
</dbReference>
<gene>
    <name evidence="6" type="ORF">OQ287_08460</name>
</gene>
<proteinExistence type="predicted"/>
<evidence type="ECO:0000313" key="6">
    <source>
        <dbReference type="EMBL" id="MCX2524271.1"/>
    </source>
</evidence>
<name>A0AA42CUS0_9GAMM</name>
<evidence type="ECO:0000313" key="7">
    <source>
        <dbReference type="Proteomes" id="UP001165678"/>
    </source>
</evidence>
<dbReference type="InterPro" id="IPR000843">
    <property type="entry name" value="HTH_LacI"/>
</dbReference>
<dbReference type="SUPFAM" id="SSF47413">
    <property type="entry name" value="lambda repressor-like DNA-binding domains"/>
    <property type="match status" value="1"/>
</dbReference>
<dbReference type="Proteomes" id="UP001165678">
    <property type="component" value="Unassembled WGS sequence"/>
</dbReference>
<dbReference type="PROSITE" id="PS00356">
    <property type="entry name" value="HTH_LACI_1"/>
    <property type="match status" value="1"/>
</dbReference>
<protein>
    <submittedName>
        <fullName evidence="6">Substrate-binding domain-containing protein</fullName>
    </submittedName>
</protein>
<dbReference type="SUPFAM" id="SSF53822">
    <property type="entry name" value="Periplasmic binding protein-like I"/>
    <property type="match status" value="1"/>
</dbReference>
<dbReference type="Gene3D" id="1.10.260.40">
    <property type="entry name" value="lambda repressor-like DNA-binding domains"/>
    <property type="match status" value="1"/>
</dbReference>
<evidence type="ECO:0000259" key="5">
    <source>
        <dbReference type="PROSITE" id="PS50932"/>
    </source>
</evidence>
<keyword evidence="2" id="KW-0805">Transcription regulation</keyword>
<dbReference type="GO" id="GO:0000976">
    <property type="term" value="F:transcription cis-regulatory region binding"/>
    <property type="evidence" value="ECO:0007669"/>
    <property type="project" value="TreeGrafter"/>
</dbReference>
<dbReference type="Gene3D" id="3.40.50.2300">
    <property type="match status" value="2"/>
</dbReference>
<dbReference type="InterPro" id="IPR028082">
    <property type="entry name" value="Peripla_BP_I"/>
</dbReference>
<dbReference type="AlphaFoldDB" id="A0AA42CUS0"/>
<evidence type="ECO:0000256" key="3">
    <source>
        <dbReference type="ARBA" id="ARBA00023125"/>
    </source>
</evidence>
<dbReference type="FunFam" id="1.10.260.40:FF:000002">
    <property type="entry name" value="HTH-type transcriptional repressor PurR"/>
    <property type="match status" value="1"/>
</dbReference>
<keyword evidence="4" id="KW-0804">Transcription</keyword>